<evidence type="ECO:0000256" key="8">
    <source>
        <dbReference type="SAM" id="MobiDB-lite"/>
    </source>
</evidence>
<feature type="domain" description="SURP motif" evidence="9">
    <location>
        <begin position="427"/>
        <end position="469"/>
    </location>
</feature>
<feature type="compositionally biased region" description="Low complexity" evidence="8">
    <location>
        <begin position="513"/>
        <end position="540"/>
    </location>
</feature>
<feature type="compositionally biased region" description="Basic and acidic residues" evidence="8">
    <location>
        <begin position="1"/>
        <end position="18"/>
    </location>
</feature>
<dbReference type="PANTHER" id="PTHR13161:SF15">
    <property type="entry name" value="SPLICING FACTOR, SUPPRESSOR OF WHITE-APRICOT HOMOLOG"/>
    <property type="match status" value="1"/>
</dbReference>
<dbReference type="InParanoid" id="D7FJ62"/>
<evidence type="ECO:0000313" key="11">
    <source>
        <dbReference type="Proteomes" id="UP000002630"/>
    </source>
</evidence>
<feature type="compositionally biased region" description="Pro residues" evidence="8">
    <location>
        <begin position="194"/>
        <end position="208"/>
    </location>
</feature>
<dbReference type="SMART" id="SM00648">
    <property type="entry name" value="SWAP"/>
    <property type="match status" value="2"/>
</dbReference>
<keyword evidence="11" id="KW-1185">Reference proteome</keyword>
<feature type="compositionally biased region" description="Basic and acidic residues" evidence="8">
    <location>
        <begin position="784"/>
        <end position="814"/>
    </location>
</feature>
<dbReference type="InterPro" id="IPR035967">
    <property type="entry name" value="SWAP/Surp_sf"/>
</dbReference>
<feature type="compositionally biased region" description="Basic and acidic residues" evidence="8">
    <location>
        <begin position="699"/>
        <end position="756"/>
    </location>
</feature>
<dbReference type="PROSITE" id="PS50128">
    <property type="entry name" value="SURP"/>
    <property type="match status" value="2"/>
</dbReference>
<feature type="region of interest" description="Disordered" evidence="8">
    <location>
        <begin position="1"/>
        <end position="43"/>
    </location>
</feature>
<gene>
    <name evidence="10" type="ORF">Esi_0127_0050</name>
</gene>
<evidence type="ECO:0000313" key="10">
    <source>
        <dbReference type="EMBL" id="CBJ28972.1"/>
    </source>
</evidence>
<keyword evidence="6" id="KW-0508">mRNA splicing</keyword>
<feature type="compositionally biased region" description="Polar residues" evidence="8">
    <location>
        <begin position="560"/>
        <end position="569"/>
    </location>
</feature>
<keyword evidence="4" id="KW-0805">Transcription regulation</keyword>
<evidence type="ECO:0000256" key="6">
    <source>
        <dbReference type="ARBA" id="ARBA00023187"/>
    </source>
</evidence>
<feature type="compositionally biased region" description="Acidic residues" evidence="8">
    <location>
        <begin position="158"/>
        <end position="167"/>
    </location>
</feature>
<dbReference type="InterPro" id="IPR000061">
    <property type="entry name" value="Surp"/>
</dbReference>
<dbReference type="GO" id="GO:0003723">
    <property type="term" value="F:RNA binding"/>
    <property type="evidence" value="ECO:0007669"/>
    <property type="project" value="UniProtKB-KW"/>
</dbReference>
<evidence type="ECO:0000256" key="7">
    <source>
        <dbReference type="SAM" id="Coils"/>
    </source>
</evidence>
<dbReference type="EMBL" id="FN647916">
    <property type="protein sequence ID" value="CBJ28972.1"/>
    <property type="molecule type" value="Genomic_DNA"/>
</dbReference>
<feature type="compositionally biased region" description="Low complexity" evidence="8">
    <location>
        <begin position="677"/>
        <end position="691"/>
    </location>
</feature>
<reference evidence="10 11" key="1">
    <citation type="journal article" date="2010" name="Nature">
        <title>The Ectocarpus genome and the independent evolution of multicellularity in brown algae.</title>
        <authorList>
            <person name="Cock J.M."/>
            <person name="Sterck L."/>
            <person name="Rouze P."/>
            <person name="Scornet D."/>
            <person name="Allen A.E."/>
            <person name="Amoutzias G."/>
            <person name="Anthouard V."/>
            <person name="Artiguenave F."/>
            <person name="Aury J.M."/>
            <person name="Badger J.H."/>
            <person name="Beszteri B."/>
            <person name="Billiau K."/>
            <person name="Bonnet E."/>
            <person name="Bothwell J.H."/>
            <person name="Bowler C."/>
            <person name="Boyen C."/>
            <person name="Brownlee C."/>
            <person name="Carrano C.J."/>
            <person name="Charrier B."/>
            <person name="Cho G.Y."/>
            <person name="Coelho S.M."/>
            <person name="Collen J."/>
            <person name="Corre E."/>
            <person name="Da Silva C."/>
            <person name="Delage L."/>
            <person name="Delaroque N."/>
            <person name="Dittami S.M."/>
            <person name="Doulbeau S."/>
            <person name="Elias M."/>
            <person name="Farnham G."/>
            <person name="Gachon C.M."/>
            <person name="Gschloessl B."/>
            <person name="Heesch S."/>
            <person name="Jabbari K."/>
            <person name="Jubin C."/>
            <person name="Kawai H."/>
            <person name="Kimura K."/>
            <person name="Kloareg B."/>
            <person name="Kupper F.C."/>
            <person name="Lang D."/>
            <person name="Le Bail A."/>
            <person name="Leblanc C."/>
            <person name="Lerouge P."/>
            <person name="Lohr M."/>
            <person name="Lopez P.J."/>
            <person name="Martens C."/>
            <person name="Maumus F."/>
            <person name="Michel G."/>
            <person name="Miranda-Saavedra D."/>
            <person name="Morales J."/>
            <person name="Moreau H."/>
            <person name="Motomura T."/>
            <person name="Nagasato C."/>
            <person name="Napoli C.A."/>
            <person name="Nelson D.R."/>
            <person name="Nyvall-Collen P."/>
            <person name="Peters A.F."/>
            <person name="Pommier C."/>
            <person name="Potin P."/>
            <person name="Poulain J."/>
            <person name="Quesneville H."/>
            <person name="Read B."/>
            <person name="Rensing S.A."/>
            <person name="Ritter A."/>
            <person name="Rousvoal S."/>
            <person name="Samanta M."/>
            <person name="Samson G."/>
            <person name="Schroeder D.C."/>
            <person name="Segurens B."/>
            <person name="Strittmatter M."/>
            <person name="Tonon T."/>
            <person name="Tregear J.W."/>
            <person name="Valentin K."/>
            <person name="von Dassow P."/>
            <person name="Yamagishi T."/>
            <person name="Van de Peer Y."/>
            <person name="Wincker P."/>
        </authorList>
    </citation>
    <scope>NUCLEOTIDE SEQUENCE [LARGE SCALE GENOMIC DNA]</scope>
    <source>
        <strain evidence="11">Ec32 / CCAP1310/4</strain>
    </source>
</reference>
<keyword evidence="3" id="KW-0694">RNA-binding</keyword>
<feature type="compositionally biased region" description="Basic and acidic residues" evidence="8">
    <location>
        <begin position="630"/>
        <end position="651"/>
    </location>
</feature>
<evidence type="ECO:0000259" key="9">
    <source>
        <dbReference type="PROSITE" id="PS50128"/>
    </source>
</evidence>
<keyword evidence="7" id="KW-0175">Coiled coil</keyword>
<feature type="region of interest" description="Disordered" evidence="8">
    <location>
        <begin position="364"/>
        <end position="388"/>
    </location>
</feature>
<dbReference type="InterPro" id="IPR040397">
    <property type="entry name" value="SWAP"/>
</dbReference>
<dbReference type="EMBL" id="FN649729">
    <property type="protein sequence ID" value="CBJ28972.1"/>
    <property type="molecule type" value="Genomic_DNA"/>
</dbReference>
<dbReference type="Pfam" id="PF01805">
    <property type="entry name" value="Surp"/>
    <property type="match status" value="2"/>
</dbReference>
<dbReference type="AlphaFoldDB" id="D7FJ62"/>
<feature type="region of interest" description="Disordered" evidence="8">
    <location>
        <begin position="145"/>
        <end position="231"/>
    </location>
</feature>
<dbReference type="SMART" id="SM01141">
    <property type="entry name" value="DRY_EERY"/>
    <property type="match status" value="1"/>
</dbReference>
<feature type="compositionally biased region" description="Low complexity" evidence="8">
    <location>
        <begin position="378"/>
        <end position="388"/>
    </location>
</feature>
<dbReference type="InterPro" id="IPR019147">
    <property type="entry name" value="SWAP_N_domain"/>
</dbReference>
<organism evidence="10 11">
    <name type="scientific">Ectocarpus siliculosus</name>
    <name type="common">Brown alga</name>
    <name type="synonym">Conferva siliculosa</name>
    <dbReference type="NCBI Taxonomy" id="2880"/>
    <lineage>
        <taxon>Eukaryota</taxon>
        <taxon>Sar</taxon>
        <taxon>Stramenopiles</taxon>
        <taxon>Ochrophyta</taxon>
        <taxon>PX clade</taxon>
        <taxon>Phaeophyceae</taxon>
        <taxon>Ectocarpales</taxon>
        <taxon>Ectocarpaceae</taxon>
        <taxon>Ectocarpus</taxon>
    </lineage>
</organism>
<dbReference type="PANTHER" id="PTHR13161">
    <property type="entry name" value="SPLICING FACTOR SUPPRESSOR OF WHITE APRICOT"/>
    <property type="match status" value="1"/>
</dbReference>
<name>D7FJ62_ECTSI</name>
<feature type="domain" description="SURP motif" evidence="9">
    <location>
        <begin position="256"/>
        <end position="298"/>
    </location>
</feature>
<feature type="compositionally biased region" description="Low complexity" evidence="8">
    <location>
        <begin position="589"/>
        <end position="603"/>
    </location>
</feature>
<feature type="region of interest" description="Disordered" evidence="8">
    <location>
        <begin position="478"/>
        <end position="900"/>
    </location>
</feature>
<sequence>MGVRKEGSGKSRSTESYHGKAAPGGAAAGADRDSDEDSDPELQQLYVQSYACQVFRDDPAATAVQDGAHLRPLTVPQDPEGEPLMLDRFDARWMLDLSDFSKGTGSALPVKLEAEERKADGLRYEGLPSGDHSLVVEGLGQFAPTGSYAHGGSRGGLGDEEEEEEPEVYGYYGRTASPPPTSANAGRGAWATAQPPPPSADADPPPAPAAVAVGDGTGGGGSEPTKGAGGDQFEEFVADFGIPEELVAPATFRQHMMMVGTARTAVRSPQLEVLLRLKQQANEAFSFLSDEDPVHPYYLFLKSWGESALAAEYARQQRLQAERAEARQRQDQQRKEREAAAAKDLKFLAGLSLGAVGAPNLLGGAYESSEDEEDNASTAAAVPPATAAPTGTTLPLAAGVSLGEAGGSVGEGVLLSPAVPGEEKRQVVEKMVGYVAKNGQAFEDRVRKREVSNPTFDFLNPANKFHAYYKRQLALAKGEPVSPAPGQGNTGGAPATGGSSNSDVRRAAAAVPGSSASQRPSSSYTASSTAASVGGASCGIAVGGGTEGESAKPGAPADQENGSAASVSLTAGKKRRRPQDESESGGSNGNSADGDDATSTAAGPVDTSSAEGNLREKLGDKLGIALSTVNDRRGKADDGRQVVEGDEKGEGDPTPGSASGRRGRVSAEGKVRAASQPEPEGAGAPSSAAEGGRADDEETRSSRKDRPHSRDSTRSRVPRAEDSGGGGRERERRSGESHRKSRRDKDVASRREDRRDGRRGRSRSNGRSRPSGGGGRTASGGPSRSDRDRSSRAGDGTDWKRSDRNERGDRDKTSSRTSAASSRKPESSSSRRERDGRAGGNNRERVREKPRGDRETSGRRSSKDVRKEGERAERSSRRSRSRDRGESRERGGSNKRSRRR</sequence>
<dbReference type="Gene3D" id="1.10.10.790">
    <property type="entry name" value="Surp module"/>
    <property type="match status" value="2"/>
</dbReference>
<accession>D7FJ62</accession>
<feature type="compositionally biased region" description="Basic residues" evidence="8">
    <location>
        <begin position="757"/>
        <end position="766"/>
    </location>
</feature>
<evidence type="ECO:0000256" key="1">
    <source>
        <dbReference type="ARBA" id="ARBA00022664"/>
    </source>
</evidence>
<keyword evidence="2" id="KW-0677">Repeat</keyword>
<dbReference type="SUPFAM" id="SSF109905">
    <property type="entry name" value="Surp module (SWAP domain)"/>
    <property type="match status" value="2"/>
</dbReference>
<dbReference type="OrthoDB" id="207389at2759"/>
<dbReference type="GO" id="GO:0000395">
    <property type="term" value="P:mRNA 5'-splice site recognition"/>
    <property type="evidence" value="ECO:0007669"/>
    <property type="project" value="TreeGrafter"/>
</dbReference>
<dbReference type="Pfam" id="PF09750">
    <property type="entry name" value="DRY_EERY"/>
    <property type="match status" value="1"/>
</dbReference>
<feature type="compositionally biased region" description="Basic and acidic residues" evidence="8">
    <location>
        <begin position="823"/>
        <end position="892"/>
    </location>
</feature>
<evidence type="ECO:0000256" key="5">
    <source>
        <dbReference type="ARBA" id="ARBA00023163"/>
    </source>
</evidence>
<keyword evidence="1" id="KW-0507">mRNA processing</keyword>
<dbReference type="Proteomes" id="UP000002630">
    <property type="component" value="Linkage Group LG04"/>
</dbReference>
<protein>
    <recommendedName>
        <fullName evidence="9">SURP motif domain-containing protein</fullName>
    </recommendedName>
</protein>
<evidence type="ECO:0000256" key="4">
    <source>
        <dbReference type="ARBA" id="ARBA00023015"/>
    </source>
</evidence>
<evidence type="ECO:0000256" key="3">
    <source>
        <dbReference type="ARBA" id="ARBA00022884"/>
    </source>
</evidence>
<keyword evidence="5" id="KW-0804">Transcription</keyword>
<evidence type="ECO:0000256" key="2">
    <source>
        <dbReference type="ARBA" id="ARBA00022737"/>
    </source>
</evidence>
<proteinExistence type="predicted"/>
<feature type="coiled-coil region" evidence="7">
    <location>
        <begin position="309"/>
        <end position="343"/>
    </location>
</feature>
<feature type="compositionally biased region" description="Gly residues" evidence="8">
    <location>
        <begin position="215"/>
        <end position="230"/>
    </location>
</feature>
<dbReference type="eggNOG" id="KOG1847">
    <property type="taxonomic scope" value="Eukaryota"/>
</dbReference>